<dbReference type="InterPro" id="IPR018683">
    <property type="entry name" value="DUF2169"/>
</dbReference>
<feature type="compositionally biased region" description="Low complexity" evidence="1">
    <location>
        <begin position="419"/>
        <end position="429"/>
    </location>
</feature>
<comment type="caution">
    <text evidence="3">The sequence shown here is derived from an EMBL/GenBank/DDBJ whole genome shotgun (WGS) entry which is preliminary data.</text>
</comment>
<organism evidence="3 4">
    <name type="scientific">Sorangium cellulosum</name>
    <name type="common">Polyangium cellulosum</name>
    <dbReference type="NCBI Taxonomy" id="56"/>
    <lineage>
        <taxon>Bacteria</taxon>
        <taxon>Pseudomonadati</taxon>
        <taxon>Myxococcota</taxon>
        <taxon>Polyangia</taxon>
        <taxon>Polyangiales</taxon>
        <taxon>Polyangiaceae</taxon>
        <taxon>Sorangium</taxon>
    </lineage>
</organism>
<dbReference type="EMBL" id="JEMA01000435">
    <property type="protein sequence ID" value="KYF69997.1"/>
    <property type="molecule type" value="Genomic_DNA"/>
</dbReference>
<proteinExistence type="predicted"/>
<gene>
    <name evidence="3" type="ORF">BE15_17390</name>
</gene>
<dbReference type="OrthoDB" id="5516327at2"/>
<evidence type="ECO:0000259" key="2">
    <source>
        <dbReference type="Pfam" id="PF09937"/>
    </source>
</evidence>
<sequence length="474" mass="49304">MTTARWPLDVLRAGPVAAGVKLWRSRDQLHVTVIAKVTFAMIAGGEAQQIEPLEVIQSEVYTRGHPMMPLLAASELAPWLERAEVVVTGHAWAPGGAPVRRMPVRLAILRGAAALVDKRIEVVGDRAATAASPDPEPQPFVKMPIEYQRAWGNLGDPENPFGVGVLEDPHGRTSLPNLLPPGGGRAPVGLGPVAPFVPSRVRRLRGLAPTALEGIAAIPDDFDWSYFQSAPADQRFDRVLGGEQIVLEGLSPHHPALATRLPALRALATIYLPNGAQRWVLLTGDMLVVHPDAERCAAVFRGSFQVAQEEALLALRVAVGVEVGGRPVPWPDVTEVLASAPMAAAAAAERAMSRDWSTTVKLDDEDIVDAPEGAAAAREHPLAGTLPLDGAGSPPGIAARAASSAIAERGVQGPGGAAGAPFPLAPAGARGDRTSGEPPDAAWTAARAAATLVAASPLEGTLDLGVTATAPLEG</sequence>
<dbReference type="AlphaFoldDB" id="A0A150QPS7"/>
<dbReference type="Proteomes" id="UP000075260">
    <property type="component" value="Unassembled WGS sequence"/>
</dbReference>
<evidence type="ECO:0000313" key="3">
    <source>
        <dbReference type="EMBL" id="KYF69997.1"/>
    </source>
</evidence>
<feature type="domain" description="DUF2169" evidence="2">
    <location>
        <begin position="28"/>
        <end position="301"/>
    </location>
</feature>
<feature type="region of interest" description="Disordered" evidence="1">
    <location>
        <begin position="408"/>
        <end position="443"/>
    </location>
</feature>
<evidence type="ECO:0000256" key="1">
    <source>
        <dbReference type="SAM" id="MobiDB-lite"/>
    </source>
</evidence>
<reference evidence="3 4" key="1">
    <citation type="submission" date="2014-02" db="EMBL/GenBank/DDBJ databases">
        <title>The small core and large imbalanced accessory genome model reveals a collaborative survival strategy of Sorangium cellulosum strains in nature.</title>
        <authorList>
            <person name="Han K."/>
            <person name="Peng R."/>
            <person name="Blom J."/>
            <person name="Li Y.-Z."/>
        </authorList>
    </citation>
    <scope>NUCLEOTIDE SEQUENCE [LARGE SCALE GENOMIC DNA]</scope>
    <source>
        <strain evidence="3 4">So0008-312</strain>
    </source>
</reference>
<dbReference type="RefSeq" id="WP_061607938.1">
    <property type="nucleotide sequence ID" value="NZ_JEMA01000435.1"/>
</dbReference>
<dbReference type="Pfam" id="PF09937">
    <property type="entry name" value="DUF2169"/>
    <property type="match status" value="1"/>
</dbReference>
<feature type="non-terminal residue" evidence="3">
    <location>
        <position position="474"/>
    </location>
</feature>
<accession>A0A150QPS7</accession>
<evidence type="ECO:0000313" key="4">
    <source>
        <dbReference type="Proteomes" id="UP000075260"/>
    </source>
</evidence>
<protein>
    <recommendedName>
        <fullName evidence="2">DUF2169 domain-containing protein</fullName>
    </recommendedName>
</protein>
<name>A0A150QPS7_SORCE</name>